<reference evidence="1 2" key="1">
    <citation type="journal article" date="2006" name="Genome Res.">
        <title>Massive genome erosion and functional adaptations provide insights into the symbiotic lifestyle of Sodalis glossinidius in the tsetse host.</title>
        <authorList>
            <person name="Toh H."/>
            <person name="Weiss B.L."/>
            <person name="Perkin S.A.H."/>
            <person name="Yamashita A."/>
            <person name="Oshima K."/>
            <person name="Hattori M."/>
            <person name="Aksoy S."/>
        </authorList>
    </citation>
    <scope>NUCLEOTIDE SEQUENCE [LARGE SCALE GENOMIC DNA]</scope>
    <source>
        <strain evidence="2">morsitans</strain>
    </source>
</reference>
<organism evidence="1 2">
    <name type="scientific">Sodalis glossinidius (strain morsitans)</name>
    <dbReference type="NCBI Taxonomy" id="343509"/>
    <lineage>
        <taxon>Bacteria</taxon>
        <taxon>Pseudomonadati</taxon>
        <taxon>Pseudomonadota</taxon>
        <taxon>Gammaproteobacteria</taxon>
        <taxon>Enterobacterales</taxon>
        <taxon>Bruguierivoracaceae</taxon>
        <taxon>Sodalis</taxon>
    </lineage>
</organism>
<gene>
    <name evidence="1" type="ordered locus">SG0316</name>
</gene>
<accession>Q2NW84</accession>
<sequence>MMNNPLRHEVRALRRMARYARYNFDNSIRPYITLSRGATPYLYLDRYEMAAATLPSAKQHDYRWQGFDVDVWEALQLGCTLSGPSRRQAWYTAWHTLRVLLSGRAVPSGSGPVLLSKLLCEARLSMKMLKRTGHNDEHV</sequence>
<dbReference type="KEGG" id="sgl:SG0316"/>
<evidence type="ECO:0000313" key="1">
    <source>
        <dbReference type="EMBL" id="BAE73591.1"/>
    </source>
</evidence>
<evidence type="ECO:0000313" key="2">
    <source>
        <dbReference type="Proteomes" id="UP000001932"/>
    </source>
</evidence>
<dbReference type="HOGENOM" id="CLU_1853367_0_0_6"/>
<dbReference type="EMBL" id="AP008232">
    <property type="protein sequence ID" value="BAE73591.1"/>
    <property type="molecule type" value="Genomic_DNA"/>
</dbReference>
<dbReference type="AlphaFoldDB" id="Q2NW84"/>
<dbReference type="eggNOG" id="ENOG5033JHA">
    <property type="taxonomic scope" value="Bacteria"/>
</dbReference>
<name>Q2NW84_SODGM</name>
<protein>
    <submittedName>
        <fullName evidence="1">Uncharacterized protein</fullName>
    </submittedName>
</protein>
<dbReference type="Proteomes" id="UP000001932">
    <property type="component" value="Chromosome"/>
</dbReference>
<proteinExistence type="predicted"/>
<keyword evidence="2" id="KW-1185">Reference proteome</keyword>